<feature type="region of interest" description="Disordered" evidence="1">
    <location>
        <begin position="1"/>
        <end position="47"/>
    </location>
</feature>
<name>A0A9P6E8N0_9AGAR</name>
<comment type="caution">
    <text evidence="2">The sequence shown here is derived from an EMBL/GenBank/DDBJ whole genome shotgun (WGS) entry which is preliminary data.</text>
</comment>
<dbReference type="OrthoDB" id="2322499at2759"/>
<organism evidence="2 3">
    <name type="scientific">Crepidotus variabilis</name>
    <dbReference type="NCBI Taxonomy" id="179855"/>
    <lineage>
        <taxon>Eukaryota</taxon>
        <taxon>Fungi</taxon>
        <taxon>Dikarya</taxon>
        <taxon>Basidiomycota</taxon>
        <taxon>Agaricomycotina</taxon>
        <taxon>Agaricomycetes</taxon>
        <taxon>Agaricomycetidae</taxon>
        <taxon>Agaricales</taxon>
        <taxon>Agaricineae</taxon>
        <taxon>Crepidotaceae</taxon>
        <taxon>Crepidotus</taxon>
    </lineage>
</organism>
<feature type="compositionally biased region" description="Acidic residues" evidence="1">
    <location>
        <begin position="1"/>
        <end position="12"/>
    </location>
</feature>
<keyword evidence="3" id="KW-1185">Reference proteome</keyword>
<evidence type="ECO:0008006" key="4">
    <source>
        <dbReference type="Google" id="ProtNLM"/>
    </source>
</evidence>
<dbReference type="AlphaFoldDB" id="A0A9P6E8N0"/>
<evidence type="ECO:0000256" key="1">
    <source>
        <dbReference type="SAM" id="MobiDB-lite"/>
    </source>
</evidence>
<accession>A0A9P6E8N0</accession>
<proteinExistence type="predicted"/>
<protein>
    <recommendedName>
        <fullName evidence="4">F-box domain-containing protein</fullName>
    </recommendedName>
</protein>
<reference evidence="2" key="1">
    <citation type="submission" date="2020-11" db="EMBL/GenBank/DDBJ databases">
        <authorList>
            <consortium name="DOE Joint Genome Institute"/>
            <person name="Ahrendt S."/>
            <person name="Riley R."/>
            <person name="Andreopoulos W."/>
            <person name="Labutti K."/>
            <person name="Pangilinan J."/>
            <person name="Ruiz-Duenas F.J."/>
            <person name="Barrasa J.M."/>
            <person name="Sanchez-Garcia M."/>
            <person name="Camarero S."/>
            <person name="Miyauchi S."/>
            <person name="Serrano A."/>
            <person name="Linde D."/>
            <person name="Babiker R."/>
            <person name="Drula E."/>
            <person name="Ayuso-Fernandez I."/>
            <person name="Pacheco R."/>
            <person name="Padilla G."/>
            <person name="Ferreira P."/>
            <person name="Barriuso J."/>
            <person name="Kellner H."/>
            <person name="Castanera R."/>
            <person name="Alfaro M."/>
            <person name="Ramirez L."/>
            <person name="Pisabarro A.G."/>
            <person name="Kuo A."/>
            <person name="Tritt A."/>
            <person name="Lipzen A."/>
            <person name="He G."/>
            <person name="Yan M."/>
            <person name="Ng V."/>
            <person name="Cullen D."/>
            <person name="Martin F."/>
            <person name="Rosso M.-N."/>
            <person name="Henrissat B."/>
            <person name="Hibbett D."/>
            <person name="Martinez A.T."/>
            <person name="Grigoriev I.V."/>
        </authorList>
    </citation>
    <scope>NUCLEOTIDE SEQUENCE</scope>
    <source>
        <strain evidence="2">CBS 506.95</strain>
    </source>
</reference>
<dbReference type="EMBL" id="MU157894">
    <property type="protein sequence ID" value="KAF9524738.1"/>
    <property type="molecule type" value="Genomic_DNA"/>
</dbReference>
<feature type="compositionally biased region" description="Acidic residues" evidence="1">
    <location>
        <begin position="30"/>
        <end position="46"/>
    </location>
</feature>
<feature type="compositionally biased region" description="Basic and acidic residues" evidence="1">
    <location>
        <begin position="88"/>
        <end position="99"/>
    </location>
</feature>
<dbReference type="Proteomes" id="UP000807306">
    <property type="component" value="Unassembled WGS sequence"/>
</dbReference>
<gene>
    <name evidence="2" type="ORF">CPB83DRAFT_838730</name>
</gene>
<sequence>MSPSSWEEEDSCSEGGYFDSDCSRDPFSDSSDEGDVVQDDSEDEDEYLARFKNPSNLSLFYFSPTTFKLTLGTAARHSDSPQIKRQKTQGDEDGGRPENEMSTGRLSLFPSMPPDVQQEVLHHFPTIFSKLSPKEVLNVARTTKGLRAQLMTKKATTVWKMARENSFTPDCPFRYSEPGWANLLFGNICEQCGAKNTSRVDTMILKRLCRRCKAKHPINLNDPMIPFLYPHVNQRVFGLLPVVEILTESLSGHQIEAFNFQVVTLQAKISRGSTKSIATLNKLYTQQLAKCEYLKEHRDELDAWQMGYFHERRDEIARRIARRWSQIQERMIVLGYLEQDIKSLHYHSEARKLHDLTNQEWDLLQPLFVAKASEARDNRQHREAREIRCTLFSLIEERYLVYKKTKHPSEWKYLPPTPLMLLMEPFFSCLTMQTPVEHSLQVIDGWFQEFSHSLAQANHRWMSQLLLLLPTLEASLQPSETVKNAPTSPTTHPSLELATSVFRCDQGFYLFGYDAMASHHCGRGITSNNLEGSNSRFIEHCADERRAFEKPSFKYASKAAAVDAQVVKYVGLNPMVTSVADLDRHIKERNGGATLRFGCDECSAVKENFQFYKPGYDWRHLVNILSTFWRFTSMPPAIILLTMSKSWQCIMLMNAGTARYKNIRLKKLGFRMINLVSSHGIVRPIEPKDLLIGKTTKLKPGQCGRYSTGSADGIMAIPSAYVSIHARCLRCTDMKARDRLFKAVGVIDHLKGRHVEPQLTWRCGTTNIIHRHGIVSAKPGDDFEYIIFK</sequence>
<feature type="region of interest" description="Disordered" evidence="1">
    <location>
        <begin position="73"/>
        <end position="105"/>
    </location>
</feature>
<evidence type="ECO:0000313" key="3">
    <source>
        <dbReference type="Proteomes" id="UP000807306"/>
    </source>
</evidence>
<evidence type="ECO:0000313" key="2">
    <source>
        <dbReference type="EMBL" id="KAF9524738.1"/>
    </source>
</evidence>